<dbReference type="Proteomes" id="UP000595917">
    <property type="component" value="Chromosome"/>
</dbReference>
<dbReference type="SUPFAM" id="SSF56300">
    <property type="entry name" value="Metallo-dependent phosphatases"/>
    <property type="match status" value="1"/>
</dbReference>
<evidence type="ECO:0000259" key="1">
    <source>
        <dbReference type="PROSITE" id="PS00125"/>
    </source>
</evidence>
<evidence type="ECO:0000313" key="3">
    <source>
        <dbReference type="Proteomes" id="UP000595917"/>
    </source>
</evidence>
<dbReference type="RefSeq" id="WP_215627569.1">
    <property type="nucleotide sequence ID" value="NZ_CP067089.2"/>
</dbReference>
<dbReference type="Pfam" id="PF00149">
    <property type="entry name" value="Metallophos"/>
    <property type="match status" value="1"/>
</dbReference>
<feature type="domain" description="Serine/threonine specific protein phosphatases" evidence="1">
    <location>
        <begin position="155"/>
        <end position="160"/>
    </location>
</feature>
<sequence length="325" mass="37951">MTRILHSRGYPGKEILLPALRALKQVTANEDPEIRPRGRNGKPGGLILLRDLPVIIVPDLHARPHFLETLASWIPPGFTEPALALMEKDALQVLCVGDGFHSESPGYKRWLEAYQEYLKSYRTHKAMDGEMEDSLKLMLLVMDWKIHYPANFHFLKGNHENIANEHSKDNRSFRKFVFEGDMVTLWFKKFLGQEVFEWYYDFEKNLPIMAAGNGFCVSHGEPRRYYTREEVINCYSNREIIFDFTWTDNGESDEHVVEDYLRDYFPDMPDALYYGGHRPVSDLYQLRAGGRYVQIHNPLRYPVVYLRNPRDMKNNYGIVYIDGCG</sequence>
<dbReference type="InterPro" id="IPR006186">
    <property type="entry name" value="Ser/Thr-sp_prot-phosphatase"/>
</dbReference>
<dbReference type="PROSITE" id="PS00125">
    <property type="entry name" value="SER_THR_PHOSPHATASE"/>
    <property type="match status" value="1"/>
</dbReference>
<dbReference type="Gene3D" id="3.60.21.10">
    <property type="match status" value="1"/>
</dbReference>
<dbReference type="KEGG" id="bhc:JFL75_04920"/>
<accession>A0A7T8BBN7</accession>
<dbReference type="GO" id="GO:0016787">
    <property type="term" value="F:hydrolase activity"/>
    <property type="evidence" value="ECO:0007669"/>
    <property type="project" value="InterPro"/>
</dbReference>
<dbReference type="InterPro" id="IPR029052">
    <property type="entry name" value="Metallo-depent_PP-like"/>
</dbReference>
<dbReference type="AlphaFoldDB" id="A0A7T8BBN7"/>
<evidence type="ECO:0000313" key="2">
    <source>
        <dbReference type="EMBL" id="QQO10265.1"/>
    </source>
</evidence>
<dbReference type="EMBL" id="CP067089">
    <property type="protein sequence ID" value="QQO10265.1"/>
    <property type="molecule type" value="Genomic_DNA"/>
</dbReference>
<gene>
    <name evidence="2" type="ORF">JFL75_04920</name>
</gene>
<protein>
    <submittedName>
        <fullName evidence="2">Metallophosphoesterase</fullName>
    </submittedName>
</protein>
<proteinExistence type="predicted"/>
<organism evidence="2 3">
    <name type="scientific">Breznakiella homolactica</name>
    <dbReference type="NCBI Taxonomy" id="2798577"/>
    <lineage>
        <taxon>Bacteria</taxon>
        <taxon>Pseudomonadati</taxon>
        <taxon>Spirochaetota</taxon>
        <taxon>Spirochaetia</taxon>
        <taxon>Spirochaetales</taxon>
        <taxon>Breznakiellaceae</taxon>
        <taxon>Breznakiella</taxon>
    </lineage>
</organism>
<dbReference type="InterPro" id="IPR004843">
    <property type="entry name" value="Calcineurin-like_PHP"/>
</dbReference>
<reference evidence="2" key="1">
    <citation type="submission" date="2021-01" db="EMBL/GenBank/DDBJ databases">
        <title>Description of Breznakiella homolactica.</title>
        <authorList>
            <person name="Song Y."/>
            <person name="Brune A."/>
        </authorList>
    </citation>
    <scope>NUCLEOTIDE SEQUENCE</scope>
    <source>
        <strain evidence="2">RmG30</strain>
    </source>
</reference>
<keyword evidence="3" id="KW-1185">Reference proteome</keyword>
<name>A0A7T8BBN7_9SPIR</name>